<feature type="domain" description="GGDEF" evidence="4">
    <location>
        <begin position="251"/>
        <end position="386"/>
    </location>
</feature>
<evidence type="ECO:0000313" key="6">
    <source>
        <dbReference type="Proteomes" id="UP001162800"/>
    </source>
</evidence>
<evidence type="ECO:0000259" key="4">
    <source>
        <dbReference type="PROSITE" id="PS50887"/>
    </source>
</evidence>
<name>A0ABY6GE23_9BURK</name>
<dbReference type="Pfam" id="PF00990">
    <property type="entry name" value="GGDEF"/>
    <property type="match status" value="1"/>
</dbReference>
<feature type="transmembrane region" description="Helical" evidence="3">
    <location>
        <begin position="192"/>
        <end position="212"/>
    </location>
</feature>
<proteinExistence type="predicted"/>
<organism evidence="5 6">
    <name type="scientific">Comamonas endophytica</name>
    <dbReference type="NCBI Taxonomy" id="2949090"/>
    <lineage>
        <taxon>Bacteria</taxon>
        <taxon>Pseudomonadati</taxon>
        <taxon>Pseudomonadota</taxon>
        <taxon>Betaproteobacteria</taxon>
        <taxon>Burkholderiales</taxon>
        <taxon>Comamonadaceae</taxon>
        <taxon>Comamonas</taxon>
    </lineage>
</organism>
<geneLocation type="plasmid" evidence="5 6">
    <name>unnamed1</name>
</geneLocation>
<feature type="transmembrane region" description="Helical" evidence="3">
    <location>
        <begin position="154"/>
        <end position="172"/>
    </location>
</feature>
<dbReference type="NCBIfam" id="TIGR00254">
    <property type="entry name" value="GGDEF"/>
    <property type="match status" value="1"/>
</dbReference>
<dbReference type="PANTHER" id="PTHR45138:SF9">
    <property type="entry name" value="DIGUANYLATE CYCLASE DGCM-RELATED"/>
    <property type="match status" value="1"/>
</dbReference>
<evidence type="ECO:0000313" key="5">
    <source>
        <dbReference type="EMBL" id="UYG53368.1"/>
    </source>
</evidence>
<dbReference type="EMBL" id="CP106882">
    <property type="protein sequence ID" value="UYG53368.1"/>
    <property type="molecule type" value="Genomic_DNA"/>
</dbReference>
<dbReference type="Gene3D" id="3.30.70.270">
    <property type="match status" value="1"/>
</dbReference>
<evidence type="ECO:0000256" key="2">
    <source>
        <dbReference type="ARBA" id="ARBA00034247"/>
    </source>
</evidence>
<dbReference type="PROSITE" id="PS50887">
    <property type="entry name" value="GGDEF"/>
    <property type="match status" value="1"/>
</dbReference>
<feature type="transmembrane region" description="Helical" evidence="3">
    <location>
        <begin position="92"/>
        <end position="114"/>
    </location>
</feature>
<sequence>MVASILVGMLCAHLLFFAAMFLLISTRLHGRKLGMDFFALGNLLLGLAYVLQLAEGGPAWSLMSVVNHTLTIASPLAYACGAMRFFGYGGALVRPLTAFALAYAAAQVLVQWSLGPVARYAMLAGVSALLFLVMGIAVVRGARSFARDLQREMVFFALLIGGICVLNALKFLRIVDGGLEALHMDSRFQLVFYVYMCSLTTVLPPSIVWLVLRRLTDELRQMAACDPMTQLLNRRGLAQALELHFSAPGAAPVCLLLIDVDHFKRINDTHGHHAGDAVLCQVAQVLRGAMRQGDLTGRIGGEEFVAICSDTDAAGTARLAERLRAEIENQAIEVVGCAAVLRVTATIGVSQQFGSAQALDGALQEADVALYRGKAGGRNRVEWSHARSLEMQGAAV</sequence>
<keyword evidence="3" id="KW-1133">Transmembrane helix</keyword>
<keyword evidence="3" id="KW-0812">Transmembrane</keyword>
<keyword evidence="5" id="KW-0614">Plasmid</keyword>
<dbReference type="PANTHER" id="PTHR45138">
    <property type="entry name" value="REGULATORY COMPONENTS OF SENSORY TRANSDUCTION SYSTEM"/>
    <property type="match status" value="1"/>
</dbReference>
<dbReference type="SUPFAM" id="SSF55073">
    <property type="entry name" value="Nucleotide cyclase"/>
    <property type="match status" value="1"/>
</dbReference>
<gene>
    <name evidence="5" type="ORF">M9799_18515</name>
</gene>
<feature type="transmembrane region" description="Helical" evidence="3">
    <location>
        <begin position="6"/>
        <end position="25"/>
    </location>
</feature>
<evidence type="ECO:0000256" key="3">
    <source>
        <dbReference type="SAM" id="Phobius"/>
    </source>
</evidence>
<dbReference type="RefSeq" id="WP_250621338.1">
    <property type="nucleotide sequence ID" value="NZ_CP106882.1"/>
</dbReference>
<protein>
    <recommendedName>
        <fullName evidence="1">diguanylate cyclase</fullName>
        <ecNumber evidence="1">2.7.7.65</ecNumber>
    </recommendedName>
</protein>
<dbReference type="Proteomes" id="UP001162800">
    <property type="component" value="Plasmid unnamed1"/>
</dbReference>
<dbReference type="InterPro" id="IPR000160">
    <property type="entry name" value="GGDEF_dom"/>
</dbReference>
<keyword evidence="3" id="KW-0472">Membrane</keyword>
<dbReference type="InterPro" id="IPR029787">
    <property type="entry name" value="Nucleotide_cyclase"/>
</dbReference>
<keyword evidence="6" id="KW-1185">Reference proteome</keyword>
<dbReference type="CDD" id="cd01949">
    <property type="entry name" value="GGDEF"/>
    <property type="match status" value="1"/>
</dbReference>
<evidence type="ECO:0000256" key="1">
    <source>
        <dbReference type="ARBA" id="ARBA00012528"/>
    </source>
</evidence>
<reference evidence="5" key="1">
    <citation type="submission" date="2022-09" db="EMBL/GenBank/DDBJ databases">
        <title>The complete genome of Acidovorax sp. 5MLIR.</title>
        <authorList>
            <person name="Liu L."/>
            <person name="Yue J."/>
            <person name="Yang F."/>
            <person name="Yuan J."/>
            <person name="Li L."/>
        </authorList>
    </citation>
    <scope>NUCLEOTIDE SEQUENCE</scope>
    <source>
        <strain evidence="5">5MLIR</strain>
        <plasmid evidence="5">unnamed1</plasmid>
    </source>
</reference>
<dbReference type="InterPro" id="IPR050469">
    <property type="entry name" value="Diguanylate_Cyclase"/>
</dbReference>
<dbReference type="SMART" id="SM00267">
    <property type="entry name" value="GGDEF"/>
    <property type="match status" value="1"/>
</dbReference>
<dbReference type="EC" id="2.7.7.65" evidence="1"/>
<feature type="transmembrane region" description="Helical" evidence="3">
    <location>
        <begin position="60"/>
        <end position="80"/>
    </location>
</feature>
<dbReference type="InterPro" id="IPR043128">
    <property type="entry name" value="Rev_trsase/Diguanyl_cyclase"/>
</dbReference>
<feature type="transmembrane region" description="Helical" evidence="3">
    <location>
        <begin position="120"/>
        <end position="142"/>
    </location>
</feature>
<accession>A0ABY6GE23</accession>
<feature type="transmembrane region" description="Helical" evidence="3">
    <location>
        <begin position="37"/>
        <end position="54"/>
    </location>
</feature>
<comment type="catalytic activity">
    <reaction evidence="2">
        <text>2 GTP = 3',3'-c-di-GMP + 2 diphosphate</text>
        <dbReference type="Rhea" id="RHEA:24898"/>
        <dbReference type="ChEBI" id="CHEBI:33019"/>
        <dbReference type="ChEBI" id="CHEBI:37565"/>
        <dbReference type="ChEBI" id="CHEBI:58805"/>
        <dbReference type="EC" id="2.7.7.65"/>
    </reaction>
</comment>